<evidence type="ECO:0000313" key="2">
    <source>
        <dbReference type="EMBL" id="GIG86114.1"/>
    </source>
</evidence>
<dbReference type="PANTHER" id="PTHR46565:SF20">
    <property type="entry name" value="COLD SHOCK DOMAIN-CONTAINING PROTEIN 4"/>
    <property type="match status" value="1"/>
</dbReference>
<keyword evidence="2" id="KW-0238">DNA-binding</keyword>
<comment type="caution">
    <text evidence="2">The sequence shown here is derived from an EMBL/GenBank/DDBJ whole genome shotgun (WGS) entry which is preliminary data.</text>
</comment>
<dbReference type="Proteomes" id="UP000646749">
    <property type="component" value="Unassembled WGS sequence"/>
</dbReference>
<keyword evidence="3" id="KW-1185">Reference proteome</keyword>
<dbReference type="SMART" id="SM00357">
    <property type="entry name" value="CSP"/>
    <property type="match status" value="1"/>
</dbReference>
<reference evidence="2 3" key="1">
    <citation type="submission" date="2021-01" db="EMBL/GenBank/DDBJ databases">
        <title>Whole genome shotgun sequence of Plantactinospora endophytica NBRC 110450.</title>
        <authorList>
            <person name="Komaki H."/>
            <person name="Tamura T."/>
        </authorList>
    </citation>
    <scope>NUCLEOTIDE SEQUENCE [LARGE SCALE GENOMIC DNA]</scope>
    <source>
        <strain evidence="2 3">NBRC 110450</strain>
    </source>
</reference>
<evidence type="ECO:0000313" key="3">
    <source>
        <dbReference type="Proteomes" id="UP000646749"/>
    </source>
</evidence>
<evidence type="ECO:0000259" key="1">
    <source>
        <dbReference type="PROSITE" id="PS51857"/>
    </source>
</evidence>
<sequence length="133" mass="14356">MVSGKLLRFDEVRGYGFIAPDSGGEDVFVHANDFGDDKHLIQPGMRLEYEVEQGERGLKAATVTIVDRPAVKPRPVRAAGEDDGLCDVLSGAEFSGEVTELLIEKVPSLTGAQIGVIRQQLVGLARSHGWVEP</sequence>
<dbReference type="Gene3D" id="2.40.50.140">
    <property type="entry name" value="Nucleic acid-binding proteins"/>
    <property type="match status" value="1"/>
</dbReference>
<proteinExistence type="predicted"/>
<dbReference type="PRINTS" id="PR00050">
    <property type="entry name" value="COLDSHOCK"/>
</dbReference>
<gene>
    <name evidence="2" type="ORF">Pen02_10500</name>
</gene>
<dbReference type="PANTHER" id="PTHR46565">
    <property type="entry name" value="COLD SHOCK DOMAIN PROTEIN 2"/>
    <property type="match status" value="1"/>
</dbReference>
<dbReference type="EMBL" id="BONW01000003">
    <property type="protein sequence ID" value="GIG86114.1"/>
    <property type="molecule type" value="Genomic_DNA"/>
</dbReference>
<dbReference type="InterPro" id="IPR011129">
    <property type="entry name" value="CSD"/>
</dbReference>
<dbReference type="CDD" id="cd04458">
    <property type="entry name" value="CSP_CDS"/>
    <property type="match status" value="1"/>
</dbReference>
<name>A0ABQ4DUI7_9ACTN</name>
<organism evidence="2 3">
    <name type="scientific">Plantactinospora endophytica</name>
    <dbReference type="NCBI Taxonomy" id="673535"/>
    <lineage>
        <taxon>Bacteria</taxon>
        <taxon>Bacillati</taxon>
        <taxon>Actinomycetota</taxon>
        <taxon>Actinomycetes</taxon>
        <taxon>Micromonosporales</taxon>
        <taxon>Micromonosporaceae</taxon>
        <taxon>Plantactinospora</taxon>
    </lineage>
</organism>
<dbReference type="PROSITE" id="PS51857">
    <property type="entry name" value="CSD_2"/>
    <property type="match status" value="1"/>
</dbReference>
<dbReference type="GO" id="GO:0003677">
    <property type="term" value="F:DNA binding"/>
    <property type="evidence" value="ECO:0007669"/>
    <property type="project" value="UniProtKB-KW"/>
</dbReference>
<dbReference type="InterPro" id="IPR002059">
    <property type="entry name" value="CSP_DNA-bd"/>
</dbReference>
<dbReference type="SUPFAM" id="SSF50249">
    <property type="entry name" value="Nucleic acid-binding proteins"/>
    <property type="match status" value="1"/>
</dbReference>
<protein>
    <submittedName>
        <fullName evidence="2">DNA-binding protein</fullName>
    </submittedName>
</protein>
<dbReference type="Pfam" id="PF00313">
    <property type="entry name" value="CSD"/>
    <property type="match status" value="1"/>
</dbReference>
<dbReference type="InterPro" id="IPR012340">
    <property type="entry name" value="NA-bd_OB-fold"/>
</dbReference>
<accession>A0ABQ4DUI7</accession>
<dbReference type="RefSeq" id="WP_203864866.1">
    <property type="nucleotide sequence ID" value="NZ_BONW01000003.1"/>
</dbReference>
<feature type="domain" description="CSD" evidence="1">
    <location>
        <begin position="1"/>
        <end position="65"/>
    </location>
</feature>